<keyword evidence="1" id="KW-0489">Methyltransferase</keyword>
<sequence length="177" mass="19857">MGIRTIDEKYRVFRSGQTVVDLGYAPGSWSQMAVIRTKPNGRVLGVDINPAQPLKGVSAIQGNFLDPKVQAHLQMLLRGPEGDKSSEISDTRSDLCHAALLFSYKALKIGGHFICKFYQGAEDRDLEHQLKALFEKVHRVKPQSSRNESKEAFFIGLRRKQTTKDEPFTGTHDKDAK</sequence>
<organism evidence="1 2">
    <name type="scientific">Aspergillus melleus</name>
    <dbReference type="NCBI Taxonomy" id="138277"/>
    <lineage>
        <taxon>Eukaryota</taxon>
        <taxon>Fungi</taxon>
        <taxon>Dikarya</taxon>
        <taxon>Ascomycota</taxon>
        <taxon>Pezizomycotina</taxon>
        <taxon>Eurotiomycetes</taxon>
        <taxon>Eurotiomycetidae</taxon>
        <taxon>Eurotiales</taxon>
        <taxon>Aspergillaceae</taxon>
        <taxon>Aspergillus</taxon>
        <taxon>Aspergillus subgen. Circumdati</taxon>
    </lineage>
</organism>
<keyword evidence="2" id="KW-1185">Reference proteome</keyword>
<comment type="caution">
    <text evidence="1">The sequence shown here is derived from an EMBL/GenBank/DDBJ whole genome shotgun (WGS) entry which is preliminary data.</text>
</comment>
<dbReference type="EC" id="2.1.1.16" evidence="1"/>
<dbReference type="EMBL" id="JAOPJF010000008">
    <property type="protein sequence ID" value="KAK1148287.1"/>
    <property type="molecule type" value="Genomic_DNA"/>
</dbReference>
<accession>A0ACC3BCT1</accession>
<gene>
    <name evidence="1" type="primary">MRM2</name>
    <name evidence="1" type="ORF">N8T08_010096</name>
</gene>
<dbReference type="Proteomes" id="UP001177260">
    <property type="component" value="Unassembled WGS sequence"/>
</dbReference>
<protein>
    <submittedName>
        <fullName evidence="1">2' O-ribose methyltransferase</fullName>
        <ecNumber evidence="1">2.1.1.16</ecNumber>
    </submittedName>
</protein>
<evidence type="ECO:0000313" key="1">
    <source>
        <dbReference type="EMBL" id="KAK1148287.1"/>
    </source>
</evidence>
<evidence type="ECO:0000313" key="2">
    <source>
        <dbReference type="Proteomes" id="UP001177260"/>
    </source>
</evidence>
<keyword evidence="1" id="KW-0808">Transferase</keyword>
<reference evidence="1 2" key="1">
    <citation type="journal article" date="2023" name="ACS Omega">
        <title>Identification of the Neoaspergillic Acid Biosynthesis Gene Cluster by Establishing an In Vitro CRISPR-Ribonucleoprotein Genetic System in Aspergillus melleus.</title>
        <authorList>
            <person name="Yuan B."/>
            <person name="Grau M.F."/>
            <person name="Murata R.M."/>
            <person name="Torok T."/>
            <person name="Venkateswaran K."/>
            <person name="Stajich J.E."/>
            <person name="Wang C.C.C."/>
        </authorList>
    </citation>
    <scope>NUCLEOTIDE SEQUENCE [LARGE SCALE GENOMIC DNA]</scope>
    <source>
        <strain evidence="1 2">IMV 1140</strain>
    </source>
</reference>
<name>A0ACC3BCT1_9EURO</name>
<proteinExistence type="predicted"/>